<dbReference type="GO" id="GO:0016567">
    <property type="term" value="P:protein ubiquitination"/>
    <property type="evidence" value="ECO:0007669"/>
    <property type="project" value="TreeGrafter"/>
</dbReference>
<keyword evidence="3" id="KW-0862">Zinc</keyword>
<feature type="compositionally biased region" description="Low complexity" evidence="5">
    <location>
        <begin position="366"/>
        <end position="375"/>
    </location>
</feature>
<dbReference type="AlphaFoldDB" id="A0AAD3D6I5"/>
<protein>
    <recommendedName>
        <fullName evidence="6">RING-type domain-containing protein</fullName>
    </recommendedName>
</protein>
<feature type="region of interest" description="Disordered" evidence="5">
    <location>
        <begin position="81"/>
        <end position="106"/>
    </location>
</feature>
<dbReference type="SUPFAM" id="SSF57850">
    <property type="entry name" value="RING/U-box"/>
    <property type="match status" value="1"/>
</dbReference>
<feature type="compositionally biased region" description="Low complexity" evidence="5">
    <location>
        <begin position="43"/>
        <end position="55"/>
    </location>
</feature>
<comment type="caution">
    <text evidence="7">The sequence shown here is derived from an EMBL/GenBank/DDBJ whole genome shotgun (WGS) entry which is preliminary data.</text>
</comment>
<feature type="region of interest" description="Disordered" evidence="5">
    <location>
        <begin position="463"/>
        <end position="491"/>
    </location>
</feature>
<sequence>MQFLNNLFNNNERRNRRNARNRSNPSQTSTSQNRDNRNASTSNPQRNNTNANANRPQPPQMNNPFEFFQQFMHEPEHAAAAFGFGGNGQTHTHDPQQPSRAAPPADTKAIRQLPVVSVSPEDLVDENNRECCICFEENKLHDKVMRLPCAHIYHPACIQEWLQRHCTCPVCRYELPTDNVVYERERKERMKNRKPRYAQYELHRMSMKELKELSKRLNISLLGALERKEIVETILSSGKIIIIAAPKPVEYESIETLREMGVGKLKRAMTDAGVFFDSKDVVEKEDMVQIFKNSGRVIFLNENRCGSNSATEHGVDPYGNSYHSSESSTQRDRNYEFDEELDGYDEPVEQIKKARVDEDGNSITMSTSMSVATSSDVQDEAMSEIETDPLEEYQPLEPTAKDCDVMDTTETESVQETKADEATSAVNLSNDETQNLTTNNKAISSDSGLHEENSIHEDIESIQNDTQSKTEEVKPSTSYTMEKSEQPSFASRSISELKQLAESLDVDLSSCIEKKEMVNLIMNAISNNSNQPR</sequence>
<keyword evidence="2 4" id="KW-0863">Zinc-finger</keyword>
<evidence type="ECO:0000256" key="3">
    <source>
        <dbReference type="ARBA" id="ARBA00022833"/>
    </source>
</evidence>
<dbReference type="PANTHER" id="PTHR15710:SF243">
    <property type="entry name" value="E3 UBIQUITIN-PROTEIN LIGASE PRAJA-2 ISOFORM X1"/>
    <property type="match status" value="1"/>
</dbReference>
<evidence type="ECO:0000313" key="7">
    <source>
        <dbReference type="EMBL" id="GFH58718.1"/>
    </source>
</evidence>
<dbReference type="GO" id="GO:0008270">
    <property type="term" value="F:zinc ion binding"/>
    <property type="evidence" value="ECO:0007669"/>
    <property type="project" value="UniProtKB-KW"/>
</dbReference>
<evidence type="ECO:0000259" key="6">
    <source>
        <dbReference type="PROSITE" id="PS50089"/>
    </source>
</evidence>
<feature type="compositionally biased region" description="Low complexity" evidence="5">
    <location>
        <begin position="1"/>
        <end position="10"/>
    </location>
</feature>
<feature type="compositionally biased region" description="Polar residues" evidence="5">
    <location>
        <begin position="475"/>
        <end position="491"/>
    </location>
</feature>
<keyword evidence="8" id="KW-1185">Reference proteome</keyword>
<dbReference type="PROSITE" id="PS50089">
    <property type="entry name" value="ZF_RING_2"/>
    <property type="match status" value="1"/>
</dbReference>
<feature type="compositionally biased region" description="Polar residues" evidence="5">
    <location>
        <begin position="25"/>
        <end position="42"/>
    </location>
</feature>
<feature type="region of interest" description="Disordered" evidence="5">
    <location>
        <begin position="366"/>
        <end position="390"/>
    </location>
</feature>
<feature type="domain" description="RING-type" evidence="6">
    <location>
        <begin position="131"/>
        <end position="172"/>
    </location>
</feature>
<gene>
    <name evidence="7" type="ORF">CTEN210_15194</name>
</gene>
<feature type="region of interest" description="Disordered" evidence="5">
    <location>
        <begin position="309"/>
        <end position="333"/>
    </location>
</feature>
<feature type="region of interest" description="Disordered" evidence="5">
    <location>
        <begin position="1"/>
        <end position="64"/>
    </location>
</feature>
<evidence type="ECO:0000256" key="4">
    <source>
        <dbReference type="PROSITE-ProRule" id="PRU00175"/>
    </source>
</evidence>
<organism evidence="7 8">
    <name type="scientific">Chaetoceros tenuissimus</name>
    <dbReference type="NCBI Taxonomy" id="426638"/>
    <lineage>
        <taxon>Eukaryota</taxon>
        <taxon>Sar</taxon>
        <taxon>Stramenopiles</taxon>
        <taxon>Ochrophyta</taxon>
        <taxon>Bacillariophyta</taxon>
        <taxon>Coscinodiscophyceae</taxon>
        <taxon>Chaetocerotophycidae</taxon>
        <taxon>Chaetocerotales</taxon>
        <taxon>Chaetocerotaceae</taxon>
        <taxon>Chaetoceros</taxon>
    </lineage>
</organism>
<dbReference type="GO" id="GO:0061630">
    <property type="term" value="F:ubiquitin protein ligase activity"/>
    <property type="evidence" value="ECO:0007669"/>
    <property type="project" value="TreeGrafter"/>
</dbReference>
<accession>A0AAD3D6I5</accession>
<evidence type="ECO:0000256" key="5">
    <source>
        <dbReference type="SAM" id="MobiDB-lite"/>
    </source>
</evidence>
<dbReference type="EMBL" id="BLLK01000062">
    <property type="protein sequence ID" value="GFH58718.1"/>
    <property type="molecule type" value="Genomic_DNA"/>
</dbReference>
<evidence type="ECO:0000256" key="1">
    <source>
        <dbReference type="ARBA" id="ARBA00022723"/>
    </source>
</evidence>
<dbReference type="InterPro" id="IPR013083">
    <property type="entry name" value="Znf_RING/FYVE/PHD"/>
</dbReference>
<keyword evidence="1" id="KW-0479">Metal-binding</keyword>
<dbReference type="Pfam" id="PF13639">
    <property type="entry name" value="zf-RING_2"/>
    <property type="match status" value="1"/>
</dbReference>
<proteinExistence type="predicted"/>
<feature type="compositionally biased region" description="Acidic residues" evidence="5">
    <location>
        <begin position="377"/>
        <end position="390"/>
    </location>
</feature>
<dbReference type="Proteomes" id="UP001054902">
    <property type="component" value="Unassembled WGS sequence"/>
</dbReference>
<dbReference type="SMART" id="SM00184">
    <property type="entry name" value="RING"/>
    <property type="match status" value="1"/>
</dbReference>
<dbReference type="PANTHER" id="PTHR15710">
    <property type="entry name" value="E3 UBIQUITIN-PROTEIN LIGASE PRAJA"/>
    <property type="match status" value="1"/>
</dbReference>
<reference evidence="7 8" key="1">
    <citation type="journal article" date="2021" name="Sci. Rep.">
        <title>The genome of the diatom Chaetoceros tenuissimus carries an ancient integrated fragment of an extant virus.</title>
        <authorList>
            <person name="Hongo Y."/>
            <person name="Kimura K."/>
            <person name="Takaki Y."/>
            <person name="Yoshida Y."/>
            <person name="Baba S."/>
            <person name="Kobayashi G."/>
            <person name="Nagasaki K."/>
            <person name="Hano T."/>
            <person name="Tomaru Y."/>
        </authorList>
    </citation>
    <scope>NUCLEOTIDE SEQUENCE [LARGE SCALE GENOMIC DNA]</scope>
    <source>
        <strain evidence="7 8">NIES-3715</strain>
    </source>
</reference>
<name>A0AAD3D6I5_9STRA</name>
<evidence type="ECO:0000313" key="8">
    <source>
        <dbReference type="Proteomes" id="UP001054902"/>
    </source>
</evidence>
<evidence type="ECO:0000256" key="2">
    <source>
        <dbReference type="ARBA" id="ARBA00022771"/>
    </source>
</evidence>
<dbReference type="GO" id="GO:0005737">
    <property type="term" value="C:cytoplasm"/>
    <property type="evidence" value="ECO:0007669"/>
    <property type="project" value="TreeGrafter"/>
</dbReference>
<dbReference type="InterPro" id="IPR001841">
    <property type="entry name" value="Znf_RING"/>
</dbReference>
<dbReference type="Gene3D" id="3.30.40.10">
    <property type="entry name" value="Zinc/RING finger domain, C3HC4 (zinc finger)"/>
    <property type="match status" value="1"/>
</dbReference>